<reference evidence="2 3" key="1">
    <citation type="journal article" date="2015" name="Nat. Commun.">
        <title>Lucilia cuprina genome unlocks parasitic fly biology to underpin future interventions.</title>
        <authorList>
            <person name="Anstead C.A."/>
            <person name="Korhonen P.K."/>
            <person name="Young N.D."/>
            <person name="Hall R.S."/>
            <person name="Jex A.R."/>
            <person name="Murali S.C."/>
            <person name="Hughes D.S."/>
            <person name="Lee S.F."/>
            <person name="Perry T."/>
            <person name="Stroehlein A.J."/>
            <person name="Ansell B.R."/>
            <person name="Breugelmans B."/>
            <person name="Hofmann A."/>
            <person name="Qu J."/>
            <person name="Dugan S."/>
            <person name="Lee S.L."/>
            <person name="Chao H."/>
            <person name="Dinh H."/>
            <person name="Han Y."/>
            <person name="Doddapaneni H.V."/>
            <person name="Worley K.C."/>
            <person name="Muzny D.M."/>
            <person name="Ioannidis P."/>
            <person name="Waterhouse R.M."/>
            <person name="Zdobnov E.M."/>
            <person name="James P.J."/>
            <person name="Bagnall N.H."/>
            <person name="Kotze A.C."/>
            <person name="Gibbs R.A."/>
            <person name="Richards S."/>
            <person name="Batterham P."/>
            <person name="Gasser R.B."/>
        </authorList>
    </citation>
    <scope>NUCLEOTIDE SEQUENCE [LARGE SCALE GENOMIC DNA]</scope>
    <source>
        <strain evidence="2 3">LS</strain>
        <tissue evidence="2">Full body</tissue>
    </source>
</reference>
<comment type="caution">
    <text evidence="2">The sequence shown here is derived from an EMBL/GenBank/DDBJ whole genome shotgun (WGS) entry which is preliminary data.</text>
</comment>
<name>A0A0L0CQA8_LUCCU</name>
<keyword evidence="3" id="KW-1185">Reference proteome</keyword>
<evidence type="ECO:0000313" key="3">
    <source>
        <dbReference type="Proteomes" id="UP000037069"/>
    </source>
</evidence>
<dbReference type="EMBL" id="JRES01000067">
    <property type="protein sequence ID" value="KNC34421.1"/>
    <property type="molecule type" value="Genomic_DNA"/>
</dbReference>
<keyword evidence="1" id="KW-0732">Signal</keyword>
<sequence length="123" mass="13820">MNFRIFFGILLIATLFLATSGTTNGSKGLGESICTGISYFFRKLISGVSKAEQPSTFPKKTYTYDDLPAINARHLYLSLTQYPNSGFDYQSKIETSKTDNILTQSTESNTKREKRRTNILITN</sequence>
<dbReference type="Proteomes" id="UP000037069">
    <property type="component" value="Unassembled WGS sequence"/>
</dbReference>
<feature type="chain" id="PRO_5005536784" evidence="1">
    <location>
        <begin position="22"/>
        <end position="123"/>
    </location>
</feature>
<dbReference type="OrthoDB" id="10333064at2759"/>
<dbReference type="AlphaFoldDB" id="A0A0L0CQA8"/>
<feature type="signal peptide" evidence="1">
    <location>
        <begin position="1"/>
        <end position="21"/>
    </location>
</feature>
<evidence type="ECO:0000256" key="1">
    <source>
        <dbReference type="SAM" id="SignalP"/>
    </source>
</evidence>
<evidence type="ECO:0000313" key="2">
    <source>
        <dbReference type="EMBL" id="KNC34421.1"/>
    </source>
</evidence>
<gene>
    <name evidence="2" type="ORF">FF38_00726</name>
</gene>
<protein>
    <submittedName>
        <fullName evidence="2">Uncharacterized protein</fullName>
    </submittedName>
</protein>
<accession>A0A0L0CQA8</accession>
<proteinExistence type="predicted"/>
<organism evidence="2 3">
    <name type="scientific">Lucilia cuprina</name>
    <name type="common">Green bottle fly</name>
    <name type="synonym">Australian sheep blowfly</name>
    <dbReference type="NCBI Taxonomy" id="7375"/>
    <lineage>
        <taxon>Eukaryota</taxon>
        <taxon>Metazoa</taxon>
        <taxon>Ecdysozoa</taxon>
        <taxon>Arthropoda</taxon>
        <taxon>Hexapoda</taxon>
        <taxon>Insecta</taxon>
        <taxon>Pterygota</taxon>
        <taxon>Neoptera</taxon>
        <taxon>Endopterygota</taxon>
        <taxon>Diptera</taxon>
        <taxon>Brachycera</taxon>
        <taxon>Muscomorpha</taxon>
        <taxon>Oestroidea</taxon>
        <taxon>Calliphoridae</taxon>
        <taxon>Luciliinae</taxon>
        <taxon>Lucilia</taxon>
    </lineage>
</organism>